<protein>
    <recommendedName>
        <fullName evidence="3">THUMP domain-containing protein</fullName>
    </recommendedName>
</protein>
<keyword evidence="5" id="KW-1185">Reference proteome</keyword>
<evidence type="ECO:0000313" key="5">
    <source>
        <dbReference type="Proteomes" id="UP001174934"/>
    </source>
</evidence>
<dbReference type="EMBL" id="JAULSR010000010">
    <property type="protein sequence ID" value="KAK0610491.1"/>
    <property type="molecule type" value="Genomic_DNA"/>
</dbReference>
<dbReference type="Gene3D" id="3.30.2300.10">
    <property type="entry name" value="THUMP superfamily"/>
    <property type="match status" value="1"/>
</dbReference>
<evidence type="ECO:0000259" key="3">
    <source>
        <dbReference type="PROSITE" id="PS51165"/>
    </source>
</evidence>
<dbReference type="SUPFAM" id="SSF143437">
    <property type="entry name" value="THUMP domain-like"/>
    <property type="match status" value="1"/>
</dbReference>
<dbReference type="GO" id="GO:0006400">
    <property type="term" value="P:tRNA modification"/>
    <property type="evidence" value="ECO:0007669"/>
    <property type="project" value="InterPro"/>
</dbReference>
<feature type="compositionally biased region" description="Basic and acidic residues" evidence="2">
    <location>
        <begin position="208"/>
        <end position="231"/>
    </location>
</feature>
<feature type="region of interest" description="Disordered" evidence="2">
    <location>
        <begin position="1"/>
        <end position="50"/>
    </location>
</feature>
<evidence type="ECO:0000313" key="4">
    <source>
        <dbReference type="EMBL" id="KAK0610491.1"/>
    </source>
</evidence>
<evidence type="ECO:0000256" key="2">
    <source>
        <dbReference type="SAM" id="MobiDB-lite"/>
    </source>
</evidence>
<feature type="compositionally biased region" description="Basic and acidic residues" evidence="2">
    <location>
        <begin position="1"/>
        <end position="11"/>
    </location>
</feature>
<feature type="region of interest" description="Disordered" evidence="2">
    <location>
        <begin position="208"/>
        <end position="255"/>
    </location>
</feature>
<organism evidence="4 5">
    <name type="scientific">Bombardia bombarda</name>
    <dbReference type="NCBI Taxonomy" id="252184"/>
    <lineage>
        <taxon>Eukaryota</taxon>
        <taxon>Fungi</taxon>
        <taxon>Dikarya</taxon>
        <taxon>Ascomycota</taxon>
        <taxon>Pezizomycotina</taxon>
        <taxon>Sordariomycetes</taxon>
        <taxon>Sordariomycetidae</taxon>
        <taxon>Sordariales</taxon>
        <taxon>Lasiosphaeriaceae</taxon>
        <taxon>Bombardia</taxon>
    </lineage>
</organism>
<reference evidence="4" key="1">
    <citation type="submission" date="2023-06" db="EMBL/GenBank/DDBJ databases">
        <title>Genome-scale phylogeny and comparative genomics of the fungal order Sordariales.</title>
        <authorList>
            <consortium name="Lawrence Berkeley National Laboratory"/>
            <person name="Hensen N."/>
            <person name="Bonometti L."/>
            <person name="Westerberg I."/>
            <person name="Brannstrom I.O."/>
            <person name="Guillou S."/>
            <person name="Cros-Aarteil S."/>
            <person name="Calhoun S."/>
            <person name="Haridas S."/>
            <person name="Kuo A."/>
            <person name="Mondo S."/>
            <person name="Pangilinan J."/>
            <person name="Riley R."/>
            <person name="LaButti K."/>
            <person name="Andreopoulos B."/>
            <person name="Lipzen A."/>
            <person name="Chen C."/>
            <person name="Yanf M."/>
            <person name="Daum C."/>
            <person name="Ng V."/>
            <person name="Clum A."/>
            <person name="Steindorff A."/>
            <person name="Ohm R."/>
            <person name="Martin F."/>
            <person name="Silar P."/>
            <person name="Natvig D."/>
            <person name="Lalanne C."/>
            <person name="Gautier V."/>
            <person name="Ament-velasquez S.L."/>
            <person name="Kruys A."/>
            <person name="Hutchinson M.I."/>
            <person name="Powell A.J."/>
            <person name="Barry K."/>
            <person name="Miller A.N."/>
            <person name="Grigoriev I.V."/>
            <person name="Debuchy R."/>
            <person name="Gladieux P."/>
            <person name="Thoren M.H."/>
            <person name="Johannesson H."/>
        </authorList>
    </citation>
    <scope>NUCLEOTIDE SEQUENCE</scope>
    <source>
        <strain evidence="4">SMH3391-2</strain>
    </source>
</reference>
<dbReference type="Proteomes" id="UP001174934">
    <property type="component" value="Unassembled WGS sequence"/>
</dbReference>
<dbReference type="GO" id="GO:0003723">
    <property type="term" value="F:RNA binding"/>
    <property type="evidence" value="ECO:0007669"/>
    <property type="project" value="UniProtKB-UniRule"/>
</dbReference>
<name>A0AA39TMG2_9PEZI</name>
<accession>A0AA39TMG2</accession>
<dbReference type="Pfam" id="PF02926">
    <property type="entry name" value="THUMP"/>
    <property type="match status" value="1"/>
</dbReference>
<dbReference type="InterPro" id="IPR004114">
    <property type="entry name" value="THUMP_dom"/>
</dbReference>
<comment type="caution">
    <text evidence="4">The sequence shown here is derived from an EMBL/GenBank/DDBJ whole genome shotgun (WGS) entry which is preliminary data.</text>
</comment>
<feature type="domain" description="THUMP" evidence="3">
    <location>
        <begin position="213"/>
        <end position="318"/>
    </location>
</feature>
<sequence length="361" mass="39864">MGEGGNKRKDAPAGGDGGAQGKKKKTGNSGKWMTPHQQAKMTASNDGMPQPGDVGIWITCARRQERRAAKEVAQLFDEYADKVYGIKVKDDVNSDDEDAEVDIEAAIQKEVEGIKSKDKGQDGEQRVFTVMKMGVDCLLFVKTKAPVEPVEFVRRICEDAKQCTDPRQGKTRYVNRFTPATVMGKATEQGVLELARTVLAPHFDLTGKKEKKKKEEEEKKKHDGEDAETKVEGVGATAPPPPPSGEDTTGQQPQQTEKGFTFAIRPTIRNHSAVKRDFIINEIAALINDDRHKVNLTKPDKVILIDIYQTVCSMTVVDSDWEELKRYNITELYNEAVKRGGAAMAEAEAEEKAKKAEEGGK</sequence>
<dbReference type="AlphaFoldDB" id="A0AA39TMG2"/>
<proteinExistence type="predicted"/>
<evidence type="ECO:0000256" key="1">
    <source>
        <dbReference type="PROSITE-ProRule" id="PRU00529"/>
    </source>
</evidence>
<keyword evidence="1" id="KW-0694">RNA-binding</keyword>
<feature type="compositionally biased region" description="Polar residues" evidence="2">
    <location>
        <begin position="246"/>
        <end position="255"/>
    </location>
</feature>
<dbReference type="PANTHER" id="PTHR13452">
    <property type="entry name" value="THUMP DOMAIN CONTAINING PROTEIN 1-RELATED"/>
    <property type="match status" value="1"/>
</dbReference>
<dbReference type="PROSITE" id="PS51165">
    <property type="entry name" value="THUMP"/>
    <property type="match status" value="1"/>
</dbReference>
<dbReference type="InterPro" id="IPR040183">
    <property type="entry name" value="THUMPD1-like"/>
</dbReference>
<feature type="compositionally biased region" description="Polar residues" evidence="2">
    <location>
        <begin position="28"/>
        <end position="47"/>
    </location>
</feature>
<dbReference type="CDD" id="cd11717">
    <property type="entry name" value="THUMP_THUMPD1_like"/>
    <property type="match status" value="1"/>
</dbReference>
<dbReference type="PANTHER" id="PTHR13452:SF10">
    <property type="entry name" value="THUMP DOMAIN-CONTAINING PROTEIN 1"/>
    <property type="match status" value="1"/>
</dbReference>
<gene>
    <name evidence="4" type="ORF">B0T17DRAFT_544722</name>
</gene>